<dbReference type="Proteomes" id="UP000198577">
    <property type="component" value="Unassembled WGS sequence"/>
</dbReference>
<reference evidence="2 3" key="1">
    <citation type="submission" date="2016-10" db="EMBL/GenBank/DDBJ databases">
        <authorList>
            <person name="de Groot N.N."/>
        </authorList>
    </citation>
    <scope>NUCLEOTIDE SEQUENCE [LARGE SCALE GENOMIC DNA]</scope>
    <source>
        <strain evidence="2 3">DSM 20678</strain>
    </source>
</reference>
<keyword evidence="1" id="KW-0812">Transmembrane</keyword>
<gene>
    <name evidence="2" type="ORF">SAMN05444406_101153</name>
</gene>
<evidence type="ECO:0000313" key="3">
    <source>
        <dbReference type="Proteomes" id="UP000198577"/>
    </source>
</evidence>
<evidence type="ECO:0000313" key="2">
    <source>
        <dbReference type="EMBL" id="SFP63007.1"/>
    </source>
</evidence>
<accession>A0A1I5RX85</accession>
<protein>
    <submittedName>
        <fullName evidence="2">Uncharacterized protein</fullName>
    </submittedName>
</protein>
<name>A0A1I5RX85_9FIRM</name>
<sequence length="105" mass="11868">MILAGLTGGFFIEREVMRLNEALVARVLRSGRVDKKFFGQIVVKNVIVLLILTLAAAWSLTLLLSLSAGIVLYTFFYVVKKNRHMGKTINRREAMAHGKNNRYKS</sequence>
<keyword evidence="1" id="KW-1133">Transmembrane helix</keyword>
<evidence type="ECO:0000256" key="1">
    <source>
        <dbReference type="SAM" id="Phobius"/>
    </source>
</evidence>
<dbReference type="EMBL" id="FOXR01000001">
    <property type="protein sequence ID" value="SFP63007.1"/>
    <property type="molecule type" value="Genomic_DNA"/>
</dbReference>
<organism evidence="2 3">
    <name type="scientific">Caldicoprobacter faecalis</name>
    <dbReference type="NCBI Taxonomy" id="937334"/>
    <lineage>
        <taxon>Bacteria</taxon>
        <taxon>Bacillati</taxon>
        <taxon>Bacillota</taxon>
        <taxon>Clostridia</taxon>
        <taxon>Caldicoprobacterales</taxon>
        <taxon>Caldicoprobacteraceae</taxon>
        <taxon>Caldicoprobacter</taxon>
    </lineage>
</organism>
<keyword evidence="1" id="KW-0472">Membrane</keyword>
<dbReference type="STRING" id="937334.SAMN05444406_101153"/>
<keyword evidence="3" id="KW-1185">Reference proteome</keyword>
<feature type="transmembrane region" description="Helical" evidence="1">
    <location>
        <begin position="62"/>
        <end position="79"/>
    </location>
</feature>
<dbReference type="AlphaFoldDB" id="A0A1I5RX85"/>
<proteinExistence type="predicted"/>